<keyword evidence="3" id="KW-1185">Reference proteome</keyword>
<dbReference type="RefSeq" id="WP_090123505.1">
    <property type="nucleotide sequence ID" value="NZ_FNNJ01000006.1"/>
</dbReference>
<protein>
    <submittedName>
        <fullName evidence="2">Methyltransferase domain-containing protein</fullName>
    </submittedName>
</protein>
<evidence type="ECO:0000313" key="3">
    <source>
        <dbReference type="Proteomes" id="UP000199595"/>
    </source>
</evidence>
<dbReference type="EMBL" id="FNNJ01000006">
    <property type="protein sequence ID" value="SDX47559.1"/>
    <property type="molecule type" value="Genomic_DNA"/>
</dbReference>
<dbReference type="InterPro" id="IPR013216">
    <property type="entry name" value="Methyltransf_11"/>
</dbReference>
<dbReference type="Pfam" id="PF08241">
    <property type="entry name" value="Methyltransf_11"/>
    <property type="match status" value="1"/>
</dbReference>
<organism evidence="2 3">
    <name type="scientific">Lutibacter oricola</name>
    <dbReference type="NCBI Taxonomy" id="762486"/>
    <lineage>
        <taxon>Bacteria</taxon>
        <taxon>Pseudomonadati</taxon>
        <taxon>Bacteroidota</taxon>
        <taxon>Flavobacteriia</taxon>
        <taxon>Flavobacteriales</taxon>
        <taxon>Flavobacteriaceae</taxon>
        <taxon>Lutibacter</taxon>
    </lineage>
</organism>
<dbReference type="OrthoDB" id="8385759at2"/>
<feature type="domain" description="Methyltransferase type 11" evidence="1">
    <location>
        <begin position="59"/>
        <end position="154"/>
    </location>
</feature>
<accession>A0A1H3C222</accession>
<reference evidence="2 3" key="1">
    <citation type="submission" date="2016-10" db="EMBL/GenBank/DDBJ databases">
        <authorList>
            <person name="de Groot N.N."/>
        </authorList>
    </citation>
    <scope>NUCLEOTIDE SEQUENCE [LARGE SCALE GENOMIC DNA]</scope>
    <source>
        <strain evidence="2 3">DSM 24956</strain>
    </source>
</reference>
<keyword evidence="2" id="KW-0489">Methyltransferase</keyword>
<sequence>MEDNYNEYFEVNKETWNKKVAIHSESEFYNNKEFLKGKCSLNDLELKEVGDVKGKSLLHLQCHFGQDTLSWERLGANCTGIDISIEGVKKARELNKLLNLKATFIESNLYDVPQNVEGQFDIVFTSYGVVGWLPELKTWGEIIAAKLKPGGIFYMAEFHPIIWMFDYLQEPAKMIYPYLNDGAVYEEYEGTYADDGKKGMVSKEYGWNHGLGEVISALSNAGLKIEFLHEFNESPYDCLPNMEVNKNGMYEFKKDKGMFPLVYSIKATKK</sequence>
<evidence type="ECO:0000313" key="2">
    <source>
        <dbReference type="EMBL" id="SDX47559.1"/>
    </source>
</evidence>
<dbReference type="GO" id="GO:0032259">
    <property type="term" value="P:methylation"/>
    <property type="evidence" value="ECO:0007669"/>
    <property type="project" value="UniProtKB-KW"/>
</dbReference>
<dbReference type="Gene3D" id="3.40.50.150">
    <property type="entry name" value="Vaccinia Virus protein VP39"/>
    <property type="match status" value="1"/>
</dbReference>
<dbReference type="InterPro" id="IPR029063">
    <property type="entry name" value="SAM-dependent_MTases_sf"/>
</dbReference>
<dbReference type="Proteomes" id="UP000199595">
    <property type="component" value="Unassembled WGS sequence"/>
</dbReference>
<dbReference type="STRING" id="762486.SAMN05444411_1066"/>
<evidence type="ECO:0000259" key="1">
    <source>
        <dbReference type="Pfam" id="PF08241"/>
    </source>
</evidence>
<dbReference type="GO" id="GO:0008757">
    <property type="term" value="F:S-adenosylmethionine-dependent methyltransferase activity"/>
    <property type="evidence" value="ECO:0007669"/>
    <property type="project" value="InterPro"/>
</dbReference>
<dbReference type="AlphaFoldDB" id="A0A1H3C222"/>
<keyword evidence="2" id="KW-0808">Transferase</keyword>
<proteinExistence type="predicted"/>
<dbReference type="CDD" id="cd02440">
    <property type="entry name" value="AdoMet_MTases"/>
    <property type="match status" value="1"/>
</dbReference>
<dbReference type="SUPFAM" id="SSF53335">
    <property type="entry name" value="S-adenosyl-L-methionine-dependent methyltransferases"/>
    <property type="match status" value="1"/>
</dbReference>
<name>A0A1H3C222_9FLAO</name>
<gene>
    <name evidence="2" type="ORF">SAMN05444411_1066</name>
</gene>